<dbReference type="SUPFAM" id="SSF141523">
    <property type="entry name" value="L,D-transpeptidase catalytic domain-like"/>
    <property type="match status" value="1"/>
</dbReference>
<evidence type="ECO:0000259" key="8">
    <source>
        <dbReference type="PROSITE" id="PS52029"/>
    </source>
</evidence>
<sequence length="468" mass="53739">MVEKHDYTVRKKYKSQFLIGSLFFIIVFYFIGVLVYQDILMPRTYIGPVLASQMNGEVADLRVQEYLKQQKLTLFEQDEEIMEVEMSKLNPKVLNIKANVQEAIMRQNSLAWPLYYFKKTNVMDDFEEKIECDLLALEQVVNHLGIDMEKRDSSQDAQIVKEGESFKIKPEIYGKQVNAKSLARGISKSLADKTSTLDLENAYIQPKLTEKSPKLQEQMTKIDKMLETKLTLAFADNSLEIPTEKIVSWINIDENSELTISLDQIEKYIDEEINPQYAGRYQTHEFQSTYQGQVTVQPGTFGWYIDSHQEAKNILEDIKNGVEIIREPTIIGAGYEEEDEFGSHYVEVDLTNQMMLIYHDHQLVLETPIVSGQTGTDTIPGAYQVWNKESPSVLVGYNPRYDREYQQPVSYWIAFDDQAQGIHDANWQGSFGGEAYRYSGSLGCINTPPSIMGQVYELIDYGMPVVIF</sequence>
<protein>
    <submittedName>
        <fullName evidence="9">Peptidoglycan binding domain-containing protein</fullName>
    </submittedName>
</protein>
<evidence type="ECO:0000256" key="5">
    <source>
        <dbReference type="ARBA" id="ARBA00023316"/>
    </source>
</evidence>
<keyword evidence="4 6" id="KW-0573">Peptidoglycan synthesis</keyword>
<feature type="domain" description="L,D-TPase catalytic" evidence="8">
    <location>
        <begin position="344"/>
        <end position="468"/>
    </location>
</feature>
<comment type="caution">
    <text evidence="9">The sequence shown here is derived from an EMBL/GenBank/DDBJ whole genome shotgun (WGS) entry which is preliminary data.</text>
</comment>
<dbReference type="InterPro" id="IPR038063">
    <property type="entry name" value="Transpep_catalytic_dom"/>
</dbReference>
<name>A0ABS0LRI2_9LACT</name>
<keyword evidence="7" id="KW-0812">Transmembrane</keyword>
<comment type="pathway">
    <text evidence="1 6">Cell wall biogenesis; peptidoglycan biosynthesis.</text>
</comment>
<keyword evidence="2" id="KW-0808">Transferase</keyword>
<evidence type="ECO:0000256" key="7">
    <source>
        <dbReference type="SAM" id="Phobius"/>
    </source>
</evidence>
<keyword evidence="10" id="KW-1185">Reference proteome</keyword>
<keyword evidence="7" id="KW-0472">Membrane</keyword>
<dbReference type="Pfam" id="PF03734">
    <property type="entry name" value="YkuD"/>
    <property type="match status" value="1"/>
</dbReference>
<dbReference type="PANTHER" id="PTHR30582:SF33">
    <property type="entry name" value="EXPORTED PROTEIN"/>
    <property type="match status" value="1"/>
</dbReference>
<feature type="active site" description="Nucleophile" evidence="6">
    <location>
        <position position="444"/>
    </location>
</feature>
<keyword evidence="5 6" id="KW-0961">Cell wall biogenesis/degradation</keyword>
<dbReference type="Gene3D" id="2.40.440.10">
    <property type="entry name" value="L,D-transpeptidase catalytic domain-like"/>
    <property type="match status" value="1"/>
</dbReference>
<feature type="active site" description="Proton donor/acceptor" evidence="6">
    <location>
        <position position="423"/>
    </location>
</feature>
<dbReference type="RefSeq" id="WP_197115686.1">
    <property type="nucleotide sequence ID" value="NZ_JACBXQ010000004.1"/>
</dbReference>
<reference evidence="9 10" key="1">
    <citation type="submission" date="2020-07" db="EMBL/GenBank/DDBJ databases">
        <title>Facklamia lactis sp. nov., isolated from raw milk.</title>
        <authorList>
            <person name="Doll E.V."/>
            <person name="Huptas C."/>
            <person name="Staib L."/>
            <person name="Wenning M."/>
            <person name="Scherer S."/>
        </authorList>
    </citation>
    <scope>NUCLEOTIDE SEQUENCE [LARGE SCALE GENOMIC DNA]</scope>
    <source>
        <strain evidence="9 10">DSM 111018</strain>
    </source>
</reference>
<evidence type="ECO:0000313" key="10">
    <source>
        <dbReference type="Proteomes" id="UP000721415"/>
    </source>
</evidence>
<dbReference type="EMBL" id="JACBXQ010000004">
    <property type="protein sequence ID" value="MBG9986773.1"/>
    <property type="molecule type" value="Genomic_DNA"/>
</dbReference>
<evidence type="ECO:0000256" key="3">
    <source>
        <dbReference type="ARBA" id="ARBA00022960"/>
    </source>
</evidence>
<dbReference type="Pfam" id="PF12229">
    <property type="entry name" value="PG_binding_4"/>
    <property type="match status" value="2"/>
</dbReference>
<evidence type="ECO:0000256" key="6">
    <source>
        <dbReference type="PROSITE-ProRule" id="PRU01373"/>
    </source>
</evidence>
<dbReference type="InterPro" id="IPR022029">
    <property type="entry name" value="YoaR-like_PG-bd"/>
</dbReference>
<accession>A0ABS0LRI2</accession>
<dbReference type="Proteomes" id="UP000721415">
    <property type="component" value="Unassembled WGS sequence"/>
</dbReference>
<keyword evidence="7" id="KW-1133">Transmembrane helix</keyword>
<feature type="transmembrane region" description="Helical" evidence="7">
    <location>
        <begin position="17"/>
        <end position="36"/>
    </location>
</feature>
<evidence type="ECO:0000256" key="4">
    <source>
        <dbReference type="ARBA" id="ARBA00022984"/>
    </source>
</evidence>
<evidence type="ECO:0000256" key="1">
    <source>
        <dbReference type="ARBA" id="ARBA00004752"/>
    </source>
</evidence>
<dbReference type="InterPro" id="IPR038054">
    <property type="entry name" value="LD_TPept-like_central_sf"/>
</dbReference>
<dbReference type="PANTHER" id="PTHR30582">
    <property type="entry name" value="L,D-TRANSPEPTIDASE"/>
    <property type="match status" value="1"/>
</dbReference>
<dbReference type="PROSITE" id="PS52029">
    <property type="entry name" value="LD_TPASE"/>
    <property type="match status" value="1"/>
</dbReference>
<dbReference type="SUPFAM" id="SSF143985">
    <property type="entry name" value="L,D-transpeptidase pre-catalytic domain-like"/>
    <property type="match status" value="1"/>
</dbReference>
<organism evidence="9 10">
    <name type="scientific">Facklamia lactis</name>
    <dbReference type="NCBI Taxonomy" id="2749967"/>
    <lineage>
        <taxon>Bacteria</taxon>
        <taxon>Bacillati</taxon>
        <taxon>Bacillota</taxon>
        <taxon>Bacilli</taxon>
        <taxon>Lactobacillales</taxon>
        <taxon>Aerococcaceae</taxon>
        <taxon>Facklamia</taxon>
    </lineage>
</organism>
<dbReference type="Gene3D" id="3.10.20.800">
    <property type="match status" value="1"/>
</dbReference>
<dbReference type="CDD" id="cd16913">
    <property type="entry name" value="YkuD_like"/>
    <property type="match status" value="1"/>
</dbReference>
<keyword evidence="3 6" id="KW-0133">Cell shape</keyword>
<evidence type="ECO:0000313" key="9">
    <source>
        <dbReference type="EMBL" id="MBG9986773.1"/>
    </source>
</evidence>
<gene>
    <name evidence="9" type="ORF">HZY91_07665</name>
</gene>
<dbReference type="InterPro" id="IPR005490">
    <property type="entry name" value="LD_TPept_cat_dom"/>
</dbReference>
<proteinExistence type="predicted"/>
<evidence type="ECO:0000256" key="2">
    <source>
        <dbReference type="ARBA" id="ARBA00022679"/>
    </source>
</evidence>
<dbReference type="InterPro" id="IPR050979">
    <property type="entry name" value="LD-transpeptidase"/>
</dbReference>